<protein>
    <submittedName>
        <fullName evidence="2">ATP-dependent helicase/deoxyribonuclease subunit B</fullName>
        <ecNumber evidence="2">3.6.4.12</ecNumber>
    </submittedName>
</protein>
<dbReference type="InterPro" id="IPR038726">
    <property type="entry name" value="PDDEXK_AddAB-type"/>
</dbReference>
<dbReference type="Pfam" id="PF12705">
    <property type="entry name" value="PDDEXK_1"/>
    <property type="match status" value="1"/>
</dbReference>
<gene>
    <name evidence="2" type="primary">addB_2</name>
    <name evidence="2" type="ORF">SDC9_23812</name>
</gene>
<feature type="domain" description="PD-(D/E)XK endonuclease-like" evidence="1">
    <location>
        <begin position="641"/>
        <end position="906"/>
    </location>
</feature>
<dbReference type="EC" id="3.6.4.12" evidence="2"/>
<name>A0A644UGD0_9ZZZZ</name>
<dbReference type="GO" id="GO:0003678">
    <property type="term" value="F:DNA helicase activity"/>
    <property type="evidence" value="ECO:0007669"/>
    <property type="project" value="UniProtKB-EC"/>
</dbReference>
<dbReference type="Gene3D" id="3.40.50.300">
    <property type="entry name" value="P-loop containing nucleotide triphosphate hydrolases"/>
    <property type="match status" value="1"/>
</dbReference>
<comment type="caution">
    <text evidence="2">The sequence shown here is derived from an EMBL/GenBank/DDBJ whole genome shotgun (WGS) entry which is preliminary data.</text>
</comment>
<dbReference type="GO" id="GO:0016787">
    <property type="term" value="F:hydrolase activity"/>
    <property type="evidence" value="ECO:0007669"/>
    <property type="project" value="UniProtKB-KW"/>
</dbReference>
<keyword evidence="2" id="KW-0547">Nucleotide-binding</keyword>
<dbReference type="InterPro" id="IPR011604">
    <property type="entry name" value="PDDEXK-like_dom_sf"/>
</dbReference>
<keyword evidence="2" id="KW-0378">Hydrolase</keyword>
<dbReference type="Gene3D" id="3.90.320.10">
    <property type="match status" value="1"/>
</dbReference>
<proteinExistence type="predicted"/>
<evidence type="ECO:0000259" key="1">
    <source>
        <dbReference type="Pfam" id="PF12705"/>
    </source>
</evidence>
<dbReference type="EMBL" id="VSSQ01000111">
    <property type="protein sequence ID" value="MPL77951.1"/>
    <property type="molecule type" value="Genomic_DNA"/>
</dbReference>
<accession>A0A644UGD0</accession>
<evidence type="ECO:0000313" key="2">
    <source>
        <dbReference type="EMBL" id="MPL77951.1"/>
    </source>
</evidence>
<dbReference type="SUPFAM" id="SSF52980">
    <property type="entry name" value="Restriction endonuclease-like"/>
    <property type="match status" value="1"/>
</dbReference>
<dbReference type="AlphaFoldDB" id="A0A644UGD0"/>
<dbReference type="InterPro" id="IPR011335">
    <property type="entry name" value="Restrct_endonuc-II-like"/>
</dbReference>
<keyword evidence="2" id="KW-0347">Helicase</keyword>
<organism evidence="2">
    <name type="scientific">bioreactor metagenome</name>
    <dbReference type="NCBI Taxonomy" id="1076179"/>
    <lineage>
        <taxon>unclassified sequences</taxon>
        <taxon>metagenomes</taxon>
        <taxon>ecological metagenomes</taxon>
    </lineage>
</organism>
<dbReference type="InterPro" id="IPR027417">
    <property type="entry name" value="P-loop_NTPase"/>
</dbReference>
<sequence>MDTFSYVLSEYASLSKTDPFGTWLLFENTDLSNAAVQKLRQEGPILPDHITTVKGLAKSILHTLSPAARIIDPEEQHLLFARIGADVWGKKRIADTQTENLVNLFITLKTNKLILPAGEEKFNSIREIFRRYEQFCTENDCCDSILAIERAAGIAGEMDISTVLCYKLYKPTPLAGDLLSSLPGKITTLPPESGELASLPPVCSEVSQYCDAVTELSSALDAIASLIESGVSPKEIALLTPSLPMALPLLDELVPDFSFLLDGTRHTLRFTAGEDIPIENLPPVRSALAWLAAAAFDCRIDDLKIIIESPCFSRKKDRLTAGRLEKAGIITKTEKGRAAWRILAARLAPSRRNEIEKEYDAGFQNDLDQLITRLDKNLVRNAPLADHCAALKTDLADLGWTVLPMKPQDEAARHAFLRLLGKLGQSSLADRRYSIREFYAILCRFCEKTTRISYPESENAFFAGDLRSVAGTKIPYVFITGLSSDLLPRIEASIPLLNAQETARIQPDRIQNLFDASRYYFHSAVCTAEKQLFLSCAASDGSKNLTPSPYLTRLADPIQKSREFLSHSLTGNQTRAGELLAAGRGGECAALFGIPSLKTAAEIIGIETVDRTGEPGIYDANFSADELAETFDAVYTEKTEFAPTVLERYRECPFKWYLTDHLHLENPADFSAERIIVGTVMHKAMERFFREFKRPLTEENRESAVSFLKEIVKAEFDERNIKTPSWLAMQNGYLGEGDLESSIEKIIGLEIGFYNEGYRTLDEWLERTVTAKIINEQFTVSGRVDRVMINERTREFMVVDYKTGKVKTHKELVEGKALQIPLYTEAVSQETGSPAKPGTYLYLSDDDAADKNPYFIGKKQADAEEIRDLAFETCREIREQMKNGQCAPSSADECPDEYCPYKRVCRFAAFREEKA</sequence>
<reference evidence="2" key="1">
    <citation type="submission" date="2019-08" db="EMBL/GenBank/DDBJ databases">
        <authorList>
            <person name="Kucharzyk K."/>
            <person name="Murdoch R.W."/>
            <person name="Higgins S."/>
            <person name="Loffler F."/>
        </authorList>
    </citation>
    <scope>NUCLEOTIDE SEQUENCE</scope>
</reference>
<dbReference type="SUPFAM" id="SSF52540">
    <property type="entry name" value="P-loop containing nucleoside triphosphate hydrolases"/>
    <property type="match status" value="1"/>
</dbReference>
<keyword evidence="2" id="KW-0067">ATP-binding</keyword>